<organism evidence="1 2">
    <name type="scientific">Phytobacter diazotrophicus</name>
    <dbReference type="NCBI Taxonomy" id="395631"/>
    <lineage>
        <taxon>Bacteria</taxon>
        <taxon>Pseudomonadati</taxon>
        <taxon>Pseudomonadota</taxon>
        <taxon>Gammaproteobacteria</taxon>
        <taxon>Enterobacterales</taxon>
        <taxon>Enterobacteriaceae</taxon>
        <taxon>Phytobacter</taxon>
    </lineage>
</organism>
<keyword evidence="2" id="KW-1185">Reference proteome</keyword>
<protein>
    <recommendedName>
        <fullName evidence="3">Immunity protein 26 of polymorphic toxin system</fullName>
    </recommendedName>
</protein>
<gene>
    <name evidence="1" type="ORF">PDTA9734_21700</name>
</gene>
<evidence type="ECO:0008006" key="3">
    <source>
        <dbReference type="Google" id="ProtNLM"/>
    </source>
</evidence>
<dbReference type="Proteomes" id="UP001320460">
    <property type="component" value="Chromosome"/>
</dbReference>
<dbReference type="EMBL" id="AP025334">
    <property type="protein sequence ID" value="BDD50683.1"/>
    <property type="molecule type" value="Genomic_DNA"/>
</dbReference>
<evidence type="ECO:0000313" key="1">
    <source>
        <dbReference type="EMBL" id="BDD50683.1"/>
    </source>
</evidence>
<accession>A0ABN6LNB3</accession>
<evidence type="ECO:0000313" key="2">
    <source>
        <dbReference type="Proteomes" id="UP001320460"/>
    </source>
</evidence>
<proteinExistence type="predicted"/>
<sequence>MVKRQDSSGYLYHWVKAVPFLRLKETDYSAAFEVMMQIIDDGCLRAGLTMDKGGHECICLTESPKKMITNDTSKYQPFGFQFTKRELFALGGRPVIYSPIRDKALLDPSLHWRFMPFDLDLMSVKNPNGLDFTWEREWRLNEPELFIQDARKIYVPNDYYKKQLIDRTNLIVQNSISDYYFGYPDQCVEQYVDDIHDKIEVLNIPD</sequence>
<reference evidence="1 2" key="1">
    <citation type="submission" date="2021-12" db="EMBL/GenBank/DDBJ databases">
        <title>Complete genome sequence of Phytobacter diazotrophicus TA9734.</title>
        <authorList>
            <person name="Kubota H."/>
            <person name="Nakayama Y."/>
            <person name="Ariyoshi T."/>
        </authorList>
    </citation>
    <scope>NUCLEOTIDE SEQUENCE [LARGE SCALE GENOMIC DNA]</scope>
    <source>
        <strain evidence="1 2">TA9734</strain>
    </source>
</reference>
<dbReference type="RefSeq" id="WP_125124399.1">
    <property type="nucleotide sequence ID" value="NZ_AP025334.1"/>
</dbReference>
<name>A0ABN6LNB3_9ENTR</name>